<accession>A0A395I3Y9</accession>
<organism evidence="1 2">
    <name type="scientific">Aspergillus homomorphus (strain CBS 101889)</name>
    <dbReference type="NCBI Taxonomy" id="1450537"/>
    <lineage>
        <taxon>Eukaryota</taxon>
        <taxon>Fungi</taxon>
        <taxon>Dikarya</taxon>
        <taxon>Ascomycota</taxon>
        <taxon>Pezizomycotina</taxon>
        <taxon>Eurotiomycetes</taxon>
        <taxon>Eurotiomycetidae</taxon>
        <taxon>Eurotiales</taxon>
        <taxon>Aspergillaceae</taxon>
        <taxon>Aspergillus</taxon>
        <taxon>Aspergillus subgen. Circumdati</taxon>
    </lineage>
</organism>
<dbReference type="AlphaFoldDB" id="A0A395I3Y9"/>
<sequence length="131" mass="15285">MSVHDFFFFFFFFFFFLFFPNLSQLHFVLSPLLAGGCGVQGTARPLCRHGHDWHHVVTETVSAVIPHHHLVHGDDPEQHNLIGLILRKYEYYDRTAALLVWKRETRVLNISLQLELPGITRMQPSSSNYLF</sequence>
<dbReference type="Proteomes" id="UP000248961">
    <property type="component" value="Unassembled WGS sequence"/>
</dbReference>
<evidence type="ECO:0000313" key="1">
    <source>
        <dbReference type="EMBL" id="RAL14800.1"/>
    </source>
</evidence>
<dbReference type="VEuPathDB" id="FungiDB:BO97DRAFT_412104"/>
<keyword evidence="2" id="KW-1185">Reference proteome</keyword>
<reference evidence="1 2" key="1">
    <citation type="submission" date="2018-02" db="EMBL/GenBank/DDBJ databases">
        <title>The genomes of Aspergillus section Nigri reveals drivers in fungal speciation.</title>
        <authorList>
            <consortium name="DOE Joint Genome Institute"/>
            <person name="Vesth T.C."/>
            <person name="Nybo J."/>
            <person name="Theobald S."/>
            <person name="Brandl J."/>
            <person name="Frisvad J.C."/>
            <person name="Nielsen K.F."/>
            <person name="Lyhne E.K."/>
            <person name="Kogle M.E."/>
            <person name="Kuo A."/>
            <person name="Riley R."/>
            <person name="Clum A."/>
            <person name="Nolan M."/>
            <person name="Lipzen A."/>
            <person name="Salamov A."/>
            <person name="Henrissat B."/>
            <person name="Wiebenga A."/>
            <person name="De vries R.P."/>
            <person name="Grigoriev I.V."/>
            <person name="Mortensen U.H."/>
            <person name="Andersen M.R."/>
            <person name="Baker S.E."/>
        </authorList>
    </citation>
    <scope>NUCLEOTIDE SEQUENCE [LARGE SCALE GENOMIC DNA]</scope>
    <source>
        <strain evidence="1 2">CBS 101889</strain>
    </source>
</reference>
<proteinExistence type="predicted"/>
<dbReference type="EMBL" id="KZ824273">
    <property type="protein sequence ID" value="RAL14800.1"/>
    <property type="molecule type" value="Genomic_DNA"/>
</dbReference>
<dbReference type="GeneID" id="37200508"/>
<name>A0A395I3Y9_ASPHC</name>
<gene>
    <name evidence="1" type="ORF">BO97DRAFT_412104</name>
</gene>
<dbReference type="RefSeq" id="XP_025553954.1">
    <property type="nucleotide sequence ID" value="XM_025696219.1"/>
</dbReference>
<protein>
    <submittedName>
        <fullName evidence="1">Uncharacterized protein</fullName>
    </submittedName>
</protein>
<evidence type="ECO:0000313" key="2">
    <source>
        <dbReference type="Proteomes" id="UP000248961"/>
    </source>
</evidence>